<feature type="region of interest" description="Disordered" evidence="13">
    <location>
        <begin position="1"/>
        <end position="46"/>
    </location>
</feature>
<evidence type="ECO:0000256" key="13">
    <source>
        <dbReference type="SAM" id="MobiDB-lite"/>
    </source>
</evidence>
<dbReference type="GO" id="GO:0003682">
    <property type="term" value="F:chromatin binding"/>
    <property type="evidence" value="ECO:0007669"/>
    <property type="project" value="TreeGrafter"/>
</dbReference>
<evidence type="ECO:0000256" key="1">
    <source>
        <dbReference type="ARBA" id="ARBA00004123"/>
    </source>
</evidence>
<evidence type="ECO:0000256" key="11">
    <source>
        <dbReference type="ARBA" id="ARBA00023242"/>
    </source>
</evidence>
<dbReference type="PANTHER" id="PTHR45861:SF1">
    <property type="entry name" value="DNA POLYMERASE ALPHA CATALYTIC SUBUNIT"/>
    <property type="match status" value="1"/>
</dbReference>
<evidence type="ECO:0000256" key="9">
    <source>
        <dbReference type="ARBA" id="ARBA00022932"/>
    </source>
</evidence>
<evidence type="ECO:0000313" key="19">
    <source>
        <dbReference type="Proteomes" id="UP000494206"/>
    </source>
</evidence>
<evidence type="ECO:0000256" key="2">
    <source>
        <dbReference type="ARBA" id="ARBA00005755"/>
    </source>
</evidence>
<keyword evidence="3 12" id="KW-0808">Transferase</keyword>
<dbReference type="GO" id="GO:0008270">
    <property type="term" value="F:zinc ion binding"/>
    <property type="evidence" value="ECO:0007669"/>
    <property type="project" value="UniProtKB-KW"/>
</dbReference>
<protein>
    <recommendedName>
        <fullName evidence="12">DNA polymerase</fullName>
        <ecNumber evidence="12">2.7.7.7</ecNumber>
    </recommendedName>
</protein>
<dbReference type="SUPFAM" id="SSF53098">
    <property type="entry name" value="Ribonuclease H-like"/>
    <property type="match status" value="1"/>
</dbReference>
<evidence type="ECO:0000259" key="14">
    <source>
        <dbReference type="Pfam" id="PF00136"/>
    </source>
</evidence>
<dbReference type="NCBIfam" id="TIGR00592">
    <property type="entry name" value="pol2"/>
    <property type="match status" value="1"/>
</dbReference>
<dbReference type="GO" id="GO:0003697">
    <property type="term" value="F:single-stranded DNA binding"/>
    <property type="evidence" value="ECO:0007669"/>
    <property type="project" value="TreeGrafter"/>
</dbReference>
<dbReference type="InterPro" id="IPR038256">
    <property type="entry name" value="Pol_alpha_znc_sf"/>
</dbReference>
<gene>
    <name evidence="18" type="ORF">CBOVIS_LOCUS4491</name>
</gene>
<feature type="compositionally biased region" description="Basic and acidic residues" evidence="13">
    <location>
        <begin position="10"/>
        <end position="22"/>
    </location>
</feature>
<sequence>MSDTENVTDADVRRSSRRRESAKVTSRKNALEAMKEARRSGKGYKPNLEVNDVYEVVDEDEYNDIVRKRQNDNFVVDDDGMGYVDTGVDFDDEYDEYADEENAKKSKNRKNKAKKEKKKGALDSFLAAGQTKKAVFDDSKVKVNLEEDEDLKNMLGDILDGPDEEEETAPPPPPPKSRNPFKRERTSSPDAFEASMAPRPIAKKAKTNFLAKTPKVGVVKQAVKLEEPEEPEEADDFDYGIPDVEEAPVEFSNDSQKTTDVEKVKIDESPDDVMETDEAPTSKLLLTAEEWNADTNEAVDEPIDVKTGAEEFYVMGGENGDQKAIRMYWIDAFEDVHKNSGTVFLFGKLKVSKNQWASCCCIVRKMPRQVFFMPRETNLATNEPIQDVDVFNEIRSVLKKNLNLNEFKCRPIEKRLMNDKQFGENAGEKTRLMEVQYESTHPKLPSDLTGSTFSKIFNTTTTPLEHLLIEKRFMGPGWIELFNFNESSAKMSNCDYEFSVDMEKMKNIRYLEGNSDEKLPNVRLLAINVITTINEKKENEICMISMLNNPKSSLVHPSCATKDLQRISLVTRPVGGTLPFDIKKRLESEQLSGIATTTANEKALLTLFLAKLNQIEPDIIVGHDLSAMVSILVSRLEKLKIPNWSRMSRLKRTINIGKVGHSKAGQWELTAGRLLLDSKLAAMELMKSRSYDISELSMKMFGYKRHEIYANDIGPMYSSSERLINLIKWSWADPLLSLRIVVELNALPLFTQITNIVGGVASRTLMGGRAERNEYLLMHAFHKSELIAPDKFNANAKRIQKASDDDDDGGDEHKAGKSKAQYSGGLVLEPKKGLYDTLILLLDFNSLYPSIIQEYNICFTTVSHTKDGDELPELPSASFEEGVLPREIRKLVECRRNVKNLMKTEKKEADRKQMDIRQMALKLTANSMYGCLGFQYSRFYAKPLAALVTAKGREILMHSKDLVESLGYSVIYGDTDSIMINTNSLDLAQAKKLGTEIKKQVNKCHRLLELDLDGVFKRMLLLKKKKYAALTINPDTKVESKELKGLDIVRRDWSQLAKETGTAVVDRILDPELSRDELVSSIDDLLRQMRSELDAGNVAKEKFQISKQLTKNPKDYADLKAQPHAAVAKRLNESGRFNLRHGDIVEYIICEDGTGNPATQRAYHRTEMDENNELKIDLIYYLAQQVHPVVCRLCAPIEETDAVRIAECLGLDATSYRRAAAATAAQCADEEDYMWQQENYDLCEGLAIRCPLSGCGETSVIRAVFDFESDASSPRIRLSSCAKCQRSWLPESTMAIVANQIDRQLGDFVARHMSAGYKCDEPTCEYRTRLQTMKWCREGLECVKCSTGILRKEYTSKQLFDQQMFIHTLLDVENATKSMDSTQLKSAKMRAEFVCAKEALLDLKMHVEEKFLRKNAYNQVDLSYIFAPMLKIR</sequence>
<dbReference type="PRINTS" id="PR00106">
    <property type="entry name" value="DNAPOLB"/>
</dbReference>
<evidence type="ECO:0000259" key="16">
    <source>
        <dbReference type="Pfam" id="PF08996"/>
    </source>
</evidence>
<dbReference type="GO" id="GO:0000166">
    <property type="term" value="F:nucleotide binding"/>
    <property type="evidence" value="ECO:0007669"/>
    <property type="project" value="InterPro"/>
</dbReference>
<feature type="domain" description="DNA-directed DNA polymerase family B exonuclease" evidence="15">
    <location>
        <begin position="455"/>
        <end position="695"/>
    </location>
</feature>
<feature type="compositionally biased region" description="Basic residues" evidence="13">
    <location>
        <begin position="105"/>
        <end position="118"/>
    </location>
</feature>
<keyword evidence="6" id="KW-0479">Metal-binding</keyword>
<evidence type="ECO:0000256" key="3">
    <source>
        <dbReference type="ARBA" id="ARBA00022679"/>
    </source>
</evidence>
<dbReference type="EMBL" id="CADEPM010000003">
    <property type="protein sequence ID" value="CAB3401796.1"/>
    <property type="molecule type" value="Genomic_DNA"/>
</dbReference>
<dbReference type="InterPro" id="IPR036397">
    <property type="entry name" value="RNaseH_sf"/>
</dbReference>
<dbReference type="CDD" id="cd05776">
    <property type="entry name" value="DNA_polB_alpha_exo"/>
    <property type="match status" value="1"/>
</dbReference>
<proteinExistence type="inferred from homology"/>
<keyword evidence="5 12" id="KW-0235">DNA replication</keyword>
<evidence type="ECO:0000259" key="17">
    <source>
        <dbReference type="Pfam" id="PF12254"/>
    </source>
</evidence>
<dbReference type="GO" id="GO:0005658">
    <property type="term" value="C:alpha DNA polymerase:primase complex"/>
    <property type="evidence" value="ECO:0007669"/>
    <property type="project" value="TreeGrafter"/>
</dbReference>
<dbReference type="GO" id="GO:0006273">
    <property type="term" value="P:lagging strand elongation"/>
    <property type="evidence" value="ECO:0007669"/>
    <property type="project" value="TreeGrafter"/>
</dbReference>
<dbReference type="Proteomes" id="UP000494206">
    <property type="component" value="Unassembled WGS sequence"/>
</dbReference>
<dbReference type="InterPro" id="IPR006133">
    <property type="entry name" value="DNA-dir_DNA_pol_B_exonuc"/>
</dbReference>
<dbReference type="InterPro" id="IPR012337">
    <property type="entry name" value="RNaseH-like_sf"/>
</dbReference>
<evidence type="ECO:0000313" key="18">
    <source>
        <dbReference type="EMBL" id="CAB3401796.1"/>
    </source>
</evidence>
<dbReference type="OrthoDB" id="6755010at2759"/>
<evidence type="ECO:0000256" key="6">
    <source>
        <dbReference type="ARBA" id="ARBA00022723"/>
    </source>
</evidence>
<feature type="domain" description="Zinc finger DNA-directed DNA polymerase family B alpha" evidence="16">
    <location>
        <begin position="1236"/>
        <end position="1426"/>
    </location>
</feature>
<dbReference type="InterPro" id="IPR045846">
    <property type="entry name" value="POLBc_alpha"/>
</dbReference>
<feature type="region of interest" description="Disordered" evidence="13">
    <location>
        <begin position="98"/>
        <end position="123"/>
    </location>
</feature>
<keyword evidence="10 12" id="KW-0238">DNA-binding</keyword>
<feature type="domain" description="DNA polymerase alpha catalytic subunit N-terminal" evidence="17">
    <location>
        <begin position="31"/>
        <end position="90"/>
    </location>
</feature>
<dbReference type="Gene3D" id="1.10.3200.20">
    <property type="entry name" value="DNA Polymerase alpha, zinc finger"/>
    <property type="match status" value="1"/>
</dbReference>
<dbReference type="InterPro" id="IPR042087">
    <property type="entry name" value="DNA_pol_B_thumb"/>
</dbReference>
<dbReference type="InterPro" id="IPR017964">
    <property type="entry name" value="DNA-dir_DNA_pol_B_CS"/>
</dbReference>
<dbReference type="GO" id="GO:0003688">
    <property type="term" value="F:DNA replication origin binding"/>
    <property type="evidence" value="ECO:0007669"/>
    <property type="project" value="TreeGrafter"/>
</dbReference>
<dbReference type="InterPro" id="IPR043502">
    <property type="entry name" value="DNA/RNA_pol_sf"/>
</dbReference>
<dbReference type="InterPro" id="IPR024647">
    <property type="entry name" value="DNA_pol_a_cat_su_N"/>
</dbReference>
<dbReference type="SMART" id="SM00486">
    <property type="entry name" value="POLBc"/>
    <property type="match status" value="1"/>
</dbReference>
<comment type="similarity">
    <text evidence="2 12">Belongs to the DNA polymerase type-B family.</text>
</comment>
<keyword evidence="7" id="KW-0863">Zinc-finger</keyword>
<dbReference type="SUPFAM" id="SSF56672">
    <property type="entry name" value="DNA/RNA polymerases"/>
    <property type="match status" value="1"/>
</dbReference>
<dbReference type="InterPro" id="IPR015088">
    <property type="entry name" value="Znf_DNA-dir_DNA_pol_B_alpha"/>
</dbReference>
<dbReference type="Gene3D" id="2.40.50.730">
    <property type="match status" value="1"/>
</dbReference>
<dbReference type="Pfam" id="PF12254">
    <property type="entry name" value="DNA_pol_alpha_N"/>
    <property type="match status" value="1"/>
</dbReference>
<feature type="region of interest" description="Disordered" evidence="13">
    <location>
        <begin position="145"/>
        <end position="208"/>
    </location>
</feature>
<dbReference type="PROSITE" id="PS00116">
    <property type="entry name" value="DNA_POLYMERASE_B"/>
    <property type="match status" value="1"/>
</dbReference>
<dbReference type="Pfam" id="PF08996">
    <property type="entry name" value="zf-DNA_Pol"/>
    <property type="match status" value="1"/>
</dbReference>
<accession>A0A8S1EKT1</accession>
<dbReference type="Pfam" id="PF03104">
    <property type="entry name" value="DNA_pol_B_exo1"/>
    <property type="match status" value="1"/>
</dbReference>
<dbReference type="Pfam" id="PF00136">
    <property type="entry name" value="DNA_pol_B"/>
    <property type="match status" value="1"/>
</dbReference>
<feature type="domain" description="DNA-directed DNA polymerase family B multifunctional" evidence="14">
    <location>
        <begin position="762"/>
        <end position="1197"/>
    </location>
</feature>
<comment type="subcellular location">
    <subcellularLocation>
        <location evidence="1">Nucleus</location>
    </subcellularLocation>
</comment>
<dbReference type="Gene3D" id="3.30.70.2820">
    <property type="match status" value="1"/>
</dbReference>
<reference evidence="18 19" key="1">
    <citation type="submission" date="2020-04" db="EMBL/GenBank/DDBJ databases">
        <authorList>
            <person name="Laetsch R D."/>
            <person name="Stevens L."/>
            <person name="Kumar S."/>
            <person name="Blaxter L. M."/>
        </authorList>
    </citation>
    <scope>NUCLEOTIDE SEQUENCE [LARGE SCALE GENOMIC DNA]</scope>
</reference>
<dbReference type="InterPro" id="IPR023211">
    <property type="entry name" value="DNA_pol_palm_dom_sf"/>
</dbReference>
<evidence type="ECO:0000256" key="5">
    <source>
        <dbReference type="ARBA" id="ARBA00022705"/>
    </source>
</evidence>
<keyword evidence="11" id="KW-0539">Nucleus</keyword>
<dbReference type="InterPro" id="IPR006172">
    <property type="entry name" value="DNA-dir_DNA_pol_B"/>
</dbReference>
<dbReference type="CDD" id="cd05532">
    <property type="entry name" value="POLBc_alpha"/>
    <property type="match status" value="1"/>
</dbReference>
<keyword evidence="9 12" id="KW-0239">DNA-directed DNA polymerase</keyword>
<evidence type="ECO:0000256" key="7">
    <source>
        <dbReference type="ARBA" id="ARBA00022771"/>
    </source>
</evidence>
<dbReference type="Gene3D" id="1.10.132.60">
    <property type="entry name" value="DNA polymerase family B, C-terminal domain"/>
    <property type="match status" value="1"/>
</dbReference>
<keyword evidence="19" id="KW-1185">Reference proteome</keyword>
<dbReference type="PANTHER" id="PTHR45861">
    <property type="entry name" value="DNA POLYMERASE ALPHA CATALYTIC SUBUNIT"/>
    <property type="match status" value="1"/>
</dbReference>
<comment type="catalytic activity">
    <reaction evidence="12">
        <text>DNA(n) + a 2'-deoxyribonucleoside 5'-triphosphate = DNA(n+1) + diphosphate</text>
        <dbReference type="Rhea" id="RHEA:22508"/>
        <dbReference type="Rhea" id="RHEA-COMP:17339"/>
        <dbReference type="Rhea" id="RHEA-COMP:17340"/>
        <dbReference type="ChEBI" id="CHEBI:33019"/>
        <dbReference type="ChEBI" id="CHEBI:61560"/>
        <dbReference type="ChEBI" id="CHEBI:173112"/>
        <dbReference type="EC" id="2.7.7.7"/>
    </reaction>
</comment>
<dbReference type="FunFam" id="1.10.132.60:FF:000004">
    <property type="entry name" value="DNA polymerase"/>
    <property type="match status" value="1"/>
</dbReference>
<dbReference type="InterPro" id="IPR006134">
    <property type="entry name" value="DNA-dir_DNA_pol_B_multi_dom"/>
</dbReference>
<feature type="compositionally biased region" description="Basic and acidic residues" evidence="13">
    <location>
        <begin position="29"/>
        <end position="39"/>
    </location>
</feature>
<comment type="caution">
    <text evidence="18">The sequence shown here is derived from an EMBL/GenBank/DDBJ whole genome shotgun (WGS) entry which is preliminary data.</text>
</comment>
<dbReference type="EC" id="2.7.7.7" evidence="12"/>
<evidence type="ECO:0000256" key="10">
    <source>
        <dbReference type="ARBA" id="ARBA00023125"/>
    </source>
</evidence>
<keyword evidence="8" id="KW-0862">Zinc</keyword>
<dbReference type="Gene3D" id="3.90.1600.10">
    <property type="entry name" value="Palm domain of DNA polymerase"/>
    <property type="match status" value="2"/>
</dbReference>
<dbReference type="GO" id="GO:0003887">
    <property type="term" value="F:DNA-directed DNA polymerase activity"/>
    <property type="evidence" value="ECO:0007669"/>
    <property type="project" value="UniProtKB-KW"/>
</dbReference>
<evidence type="ECO:0000259" key="15">
    <source>
        <dbReference type="Pfam" id="PF03104"/>
    </source>
</evidence>
<keyword evidence="4 12" id="KW-0548">Nucleotidyltransferase</keyword>
<organism evidence="18 19">
    <name type="scientific">Caenorhabditis bovis</name>
    <dbReference type="NCBI Taxonomy" id="2654633"/>
    <lineage>
        <taxon>Eukaryota</taxon>
        <taxon>Metazoa</taxon>
        <taxon>Ecdysozoa</taxon>
        <taxon>Nematoda</taxon>
        <taxon>Chromadorea</taxon>
        <taxon>Rhabditida</taxon>
        <taxon>Rhabditina</taxon>
        <taxon>Rhabditomorpha</taxon>
        <taxon>Rhabditoidea</taxon>
        <taxon>Rhabditidae</taxon>
        <taxon>Peloderinae</taxon>
        <taxon>Caenorhabditis</taxon>
    </lineage>
</organism>
<name>A0A8S1EKT1_9PELO</name>
<dbReference type="Gene3D" id="3.30.420.10">
    <property type="entry name" value="Ribonuclease H-like superfamily/Ribonuclease H"/>
    <property type="match status" value="1"/>
</dbReference>
<evidence type="ECO:0000256" key="8">
    <source>
        <dbReference type="ARBA" id="ARBA00022833"/>
    </source>
</evidence>
<dbReference type="GO" id="GO:0006272">
    <property type="term" value="P:leading strand elongation"/>
    <property type="evidence" value="ECO:0007669"/>
    <property type="project" value="TreeGrafter"/>
</dbReference>
<evidence type="ECO:0000256" key="12">
    <source>
        <dbReference type="RuleBase" id="RU000442"/>
    </source>
</evidence>
<evidence type="ECO:0000256" key="4">
    <source>
        <dbReference type="ARBA" id="ARBA00022695"/>
    </source>
</evidence>
<dbReference type="GO" id="GO:1902975">
    <property type="term" value="P:mitotic DNA replication initiation"/>
    <property type="evidence" value="ECO:0007669"/>
    <property type="project" value="InterPro"/>
</dbReference>